<name>A0AB34FYC1_9HYPO</name>
<dbReference type="InterPro" id="IPR010730">
    <property type="entry name" value="HET"/>
</dbReference>
<comment type="caution">
    <text evidence="3">The sequence shown here is derived from an EMBL/GenBank/DDBJ whole genome shotgun (WGS) entry which is preliminary data.</text>
</comment>
<organism evidence="3 4">
    <name type="scientific">Purpureocillium lavendulum</name>
    <dbReference type="NCBI Taxonomy" id="1247861"/>
    <lineage>
        <taxon>Eukaryota</taxon>
        <taxon>Fungi</taxon>
        <taxon>Dikarya</taxon>
        <taxon>Ascomycota</taxon>
        <taxon>Pezizomycotina</taxon>
        <taxon>Sordariomycetes</taxon>
        <taxon>Hypocreomycetidae</taxon>
        <taxon>Hypocreales</taxon>
        <taxon>Ophiocordycipitaceae</taxon>
        <taxon>Purpureocillium</taxon>
    </lineage>
</organism>
<dbReference type="Gene3D" id="3.90.226.10">
    <property type="entry name" value="2-enoyl-CoA Hydratase, Chain A, domain 1"/>
    <property type="match status" value="1"/>
</dbReference>
<dbReference type="InterPro" id="IPR046347">
    <property type="entry name" value="bZIP_sf"/>
</dbReference>
<feature type="compositionally biased region" description="Basic and acidic residues" evidence="1">
    <location>
        <begin position="1361"/>
        <end position="1383"/>
    </location>
</feature>
<accession>A0AB34FYC1</accession>
<dbReference type="Gene3D" id="1.20.5.170">
    <property type="match status" value="1"/>
</dbReference>
<evidence type="ECO:0000256" key="1">
    <source>
        <dbReference type="SAM" id="MobiDB-lite"/>
    </source>
</evidence>
<dbReference type="CDD" id="cd14688">
    <property type="entry name" value="bZIP_YAP"/>
    <property type="match status" value="1"/>
</dbReference>
<feature type="domain" description="BZIP" evidence="2">
    <location>
        <begin position="1127"/>
        <end position="1191"/>
    </location>
</feature>
<dbReference type="SMART" id="SM00338">
    <property type="entry name" value="BRLZ"/>
    <property type="match status" value="1"/>
</dbReference>
<feature type="compositionally biased region" description="Basic and acidic residues" evidence="1">
    <location>
        <begin position="1111"/>
        <end position="1124"/>
    </location>
</feature>
<protein>
    <submittedName>
        <fullName evidence="3">E3 ubiquitin-protein ligase MARCH6</fullName>
    </submittedName>
</protein>
<dbReference type="PANTHER" id="PTHR40618:SF1">
    <property type="entry name" value="B-ZIP TRANSCRIPTION FACTOR (EUROFUNG)"/>
    <property type="match status" value="1"/>
</dbReference>
<dbReference type="InterPro" id="IPR004827">
    <property type="entry name" value="bZIP"/>
</dbReference>
<dbReference type="Pfam" id="PF00378">
    <property type="entry name" value="ECH_1"/>
    <property type="match status" value="1"/>
</dbReference>
<dbReference type="SUPFAM" id="SSF57959">
    <property type="entry name" value="Leucine zipper domain"/>
    <property type="match status" value="1"/>
</dbReference>
<evidence type="ECO:0000313" key="4">
    <source>
        <dbReference type="Proteomes" id="UP001163105"/>
    </source>
</evidence>
<dbReference type="Pfam" id="PF06985">
    <property type="entry name" value="HET"/>
    <property type="match status" value="1"/>
</dbReference>
<evidence type="ECO:0000259" key="2">
    <source>
        <dbReference type="SMART" id="SM00338"/>
    </source>
</evidence>
<evidence type="ECO:0000313" key="3">
    <source>
        <dbReference type="EMBL" id="KAJ6443793.1"/>
    </source>
</evidence>
<feature type="region of interest" description="Disordered" evidence="1">
    <location>
        <begin position="1209"/>
        <end position="1233"/>
    </location>
</feature>
<dbReference type="GO" id="GO:0003700">
    <property type="term" value="F:DNA-binding transcription factor activity"/>
    <property type="evidence" value="ECO:0007669"/>
    <property type="project" value="InterPro"/>
</dbReference>
<dbReference type="InterPro" id="IPR001753">
    <property type="entry name" value="Enoyl-CoA_hydra/iso"/>
</dbReference>
<dbReference type="SUPFAM" id="SSF52096">
    <property type="entry name" value="ClpP/crotonase"/>
    <property type="match status" value="1"/>
</dbReference>
<keyword evidence="4" id="KW-1185">Reference proteome</keyword>
<dbReference type="InterPro" id="IPR029045">
    <property type="entry name" value="ClpP/crotonase-like_dom_sf"/>
</dbReference>
<dbReference type="Proteomes" id="UP001163105">
    <property type="component" value="Unassembled WGS sequence"/>
</dbReference>
<proteinExistence type="predicted"/>
<sequence length="1498" mass="164284">MANNDVVAVPATYTNSLESHIRVTNHPASAPGVTPILVATLNRPNKLNAITSGMIYDLIGLFRAVDVDDRVKVVVLTGAGKAFSAGIDLTMDTSQAKNQVPLTEMRDPGGTLALAMFNCSKPIIVAYNGLSVGIGMTSTLAATIRIAARTSEFGFPFSRIGITMESCSSFFLPRMVGYSNATYLLATGQRYPADTPALNGIFAELLPEPKDVLPRALELANDLLANVSLMAAYLNRQLIWRNPGSAERAHLVDSPLLYDMFGGDDHLEFKKAFFGKRKPEFKGKITENAPRTYPWWDELSVQTRPKAKTDGATASAAFYCAMGAALSTLFNALSGRLHPRTFSYDDALDSRTIRLLSFVRPKWYTFGLCKPQLVMSKYSMNGLPKYVALSYTWGAPLDNSGEGATMALNGLQRRWDYEDDTQHMWIDAICINQNDLVERAAQVGIMDQVYKRSSTTAIWLGNGGPEADSTIEMFEAIQRISSEEFAPYYRQYPNGAAPPATFWLQHGLPDFDDEGPWRPVVRFFEHRWFNRAWIIQEATLSSNNIYVFWGRHAMTWDDLGHVAFAGQVARLGNMAGQPVLARYLAGDAAMGEVHDWVTTDDDTMLGEMRALTGCEEASAASWLMYFALSNRWADASDARDKVFCHLGLVSNIAAKEGLASSDVQPNYSPAVVLMAVNDPPSSRLAGLPSWVPDLSRRQGLDLMCEGTLHAQAIVIGSVTTLLSLDPVYSYTGESRVEAFWRTLLMDSVARRHPAEWPGKGKAGDMFRAYVLQSMTRYYPGAGADSATREKYACSLRDVNELALSDASGHLPSFNGLGDLTAQIAGVDEQQLVTLPDEAVLQSLHECVEKASEFLLGMDGSMVNRRIVMSNGGHIANAPMWTEIGDTIAVLDRCPCPVVLRPVNSKGATPSCWNLVGPAYVHGGMYGEFVRPESAWEDVRIRPSGVGLVNIINILLAGSKPPRARVDRRETAPRTPAMDLAMPLQFVVDGQPQEIDQGWADCILTSRPIPGAWRPSVGADPNLSAVLSASSYPFPTPDRRQRPNPSVPMALYGGLHMNAPWDEPATGYDAATSESDSAERIAPDTVPGATKAKRRRKSRAQGNGGDMGKMNTAEKKVGRPRKSVDTSDCDDPEERRRRQIRLAQRAYRLRKESRISFLESRVSQLESSVDRMSAAVVSFGSQLVESKVLMPHPELRDSLGETVQTCLESVRESSSSRGDNDEQDMQRLSAQARAAPTTTASLPLELYTAPLPPVDLSLLGPGNGVSTQGADNGLLTLSHAAFMEKMHSSIVYYGYSLLADPSTPVELLSRHFRLALSVMDRKHMLAYFAASLQAKLSGTRVMGDWSDMPFFQLNGAGSHYSWLEDHDTSREGQKTGESGDHGDGDAPSSALTVYSRRSRRWPKIVVSSAVLPSGVQDDFEGEWFDMQDLELFLRERNTRLFRIDPGGAPTGAGPRSVPRSKGFINAEWLLRTLLNKATCLGRSAGFRRRDVEEALSSSV</sequence>
<reference evidence="3" key="1">
    <citation type="submission" date="2023-01" db="EMBL/GenBank/DDBJ databases">
        <title>The growth and conidiation of Purpureocillium lavendulum are regulated by nitrogen source and histone H3K14 acetylation.</title>
        <authorList>
            <person name="Tang P."/>
            <person name="Han J."/>
            <person name="Zhang C."/>
            <person name="Tang P."/>
            <person name="Qi F."/>
            <person name="Zhang K."/>
            <person name="Liang L."/>
        </authorList>
    </citation>
    <scope>NUCLEOTIDE SEQUENCE</scope>
    <source>
        <strain evidence="3">YMF1.00683</strain>
    </source>
</reference>
<feature type="region of interest" description="Disordered" evidence="1">
    <location>
        <begin position="1062"/>
        <end position="1135"/>
    </location>
</feature>
<dbReference type="PANTHER" id="PTHR40618">
    <property type="entry name" value="B-ZIP TRANSCRIPTION FACTOR (EUROFUNG)-RELATED"/>
    <property type="match status" value="1"/>
</dbReference>
<dbReference type="EMBL" id="JAQHRD010000002">
    <property type="protein sequence ID" value="KAJ6443793.1"/>
    <property type="molecule type" value="Genomic_DNA"/>
</dbReference>
<feature type="region of interest" description="Disordered" evidence="1">
    <location>
        <begin position="1361"/>
        <end position="1388"/>
    </location>
</feature>
<gene>
    <name evidence="3" type="ORF">O9K51_02179</name>
</gene>
<dbReference type="CDD" id="cd06558">
    <property type="entry name" value="crotonase-like"/>
    <property type="match status" value="1"/>
</dbReference>